<reference evidence="12 13" key="1">
    <citation type="submission" date="2017-06" db="EMBL/GenBank/DDBJ databases">
        <title>Neisseria chenwenguii sp. nov., isolated from the intestinal contents of Tibetan Plateau Pika in Yushu, Qinghai Province, China.</title>
        <authorList>
            <person name="Zhang G."/>
        </authorList>
    </citation>
    <scope>NUCLEOTIDE SEQUENCE [LARGE SCALE GENOMIC DNA]</scope>
    <source>
        <strain evidence="12 13">10023</strain>
    </source>
</reference>
<dbReference type="GO" id="GO:0046872">
    <property type="term" value="F:metal ion binding"/>
    <property type="evidence" value="ECO:0007669"/>
    <property type="project" value="UniProtKB-KW"/>
</dbReference>
<dbReference type="Proteomes" id="UP000198238">
    <property type="component" value="Chromosome"/>
</dbReference>
<dbReference type="SUPFAM" id="SSF56784">
    <property type="entry name" value="HAD-like"/>
    <property type="match status" value="1"/>
</dbReference>
<evidence type="ECO:0000256" key="6">
    <source>
        <dbReference type="ARBA" id="ARBA00022723"/>
    </source>
</evidence>
<keyword evidence="9 11" id="KW-0119">Carbohydrate metabolism</keyword>
<dbReference type="NCBIfam" id="TIGR01449">
    <property type="entry name" value="PGP_bact"/>
    <property type="match status" value="1"/>
</dbReference>
<dbReference type="UniPathway" id="UPA00865">
    <property type="reaction ID" value="UER00834"/>
</dbReference>
<evidence type="ECO:0000256" key="2">
    <source>
        <dbReference type="ARBA" id="ARBA00001946"/>
    </source>
</evidence>
<dbReference type="RefSeq" id="WP_089035096.1">
    <property type="nucleotide sequence ID" value="NZ_CP022278.1"/>
</dbReference>
<evidence type="ECO:0000256" key="8">
    <source>
        <dbReference type="ARBA" id="ARBA00022842"/>
    </source>
</evidence>
<evidence type="ECO:0000313" key="13">
    <source>
        <dbReference type="Proteomes" id="UP000198238"/>
    </source>
</evidence>
<dbReference type="NCBIfam" id="NF009695">
    <property type="entry name" value="PRK13222.1-2"/>
    <property type="match status" value="1"/>
</dbReference>
<dbReference type="FunFam" id="3.40.50.1000:FF:000022">
    <property type="entry name" value="Phosphoglycolate phosphatase"/>
    <property type="match status" value="1"/>
</dbReference>
<comment type="catalytic activity">
    <reaction evidence="1 11">
        <text>2-phosphoglycolate + H2O = glycolate + phosphate</text>
        <dbReference type="Rhea" id="RHEA:14369"/>
        <dbReference type="ChEBI" id="CHEBI:15377"/>
        <dbReference type="ChEBI" id="CHEBI:29805"/>
        <dbReference type="ChEBI" id="CHEBI:43474"/>
        <dbReference type="ChEBI" id="CHEBI:58033"/>
        <dbReference type="EC" id="3.1.3.18"/>
    </reaction>
</comment>
<keyword evidence="8 11" id="KW-0460">Magnesium</keyword>
<evidence type="ECO:0000256" key="9">
    <source>
        <dbReference type="ARBA" id="ARBA00023277"/>
    </source>
</evidence>
<dbReference type="GO" id="GO:0008967">
    <property type="term" value="F:phosphoglycolate phosphatase activity"/>
    <property type="evidence" value="ECO:0007669"/>
    <property type="project" value="UniProtKB-UniRule"/>
</dbReference>
<feature type="binding site" evidence="11">
    <location>
        <position position="17"/>
    </location>
    <ligand>
        <name>Mg(2+)</name>
        <dbReference type="ChEBI" id="CHEBI:18420"/>
    </ligand>
</feature>
<dbReference type="KEGG" id="nei:BG910_00200"/>
<gene>
    <name evidence="12" type="ORF">BG910_00200</name>
</gene>
<keyword evidence="7 11" id="KW-0378">Hydrolase</keyword>
<evidence type="ECO:0000256" key="3">
    <source>
        <dbReference type="ARBA" id="ARBA00004818"/>
    </source>
</evidence>
<dbReference type="PRINTS" id="PR00413">
    <property type="entry name" value="HADHALOGNASE"/>
</dbReference>
<comment type="pathway">
    <text evidence="3 11">Organic acid metabolism; glycolate biosynthesis; glycolate from 2-phosphoglycolate: step 1/1.</text>
</comment>
<dbReference type="InterPro" id="IPR036412">
    <property type="entry name" value="HAD-like_sf"/>
</dbReference>
<dbReference type="InterPro" id="IPR037512">
    <property type="entry name" value="PGPase_prok"/>
</dbReference>
<dbReference type="PANTHER" id="PTHR43434">
    <property type="entry name" value="PHOSPHOGLYCOLATE PHOSPHATASE"/>
    <property type="match status" value="1"/>
</dbReference>
<keyword evidence="6 11" id="KW-0479">Metal-binding</keyword>
<evidence type="ECO:0000313" key="12">
    <source>
        <dbReference type="EMBL" id="ASK26373.1"/>
    </source>
</evidence>
<feature type="binding site" evidence="11">
    <location>
        <position position="178"/>
    </location>
    <ligand>
        <name>Mg(2+)</name>
        <dbReference type="ChEBI" id="CHEBI:18420"/>
    </ligand>
</feature>
<proteinExistence type="inferred from homology"/>
<dbReference type="Pfam" id="PF00702">
    <property type="entry name" value="Hydrolase"/>
    <property type="match status" value="1"/>
</dbReference>
<evidence type="ECO:0000256" key="10">
    <source>
        <dbReference type="ARBA" id="ARBA00059247"/>
    </source>
</evidence>
<name>A0A220RYZ3_9NEIS</name>
<comment type="function">
    <text evidence="10 11">Specifically catalyzes the dephosphorylation of 2-phosphoglycolate. Is involved in the dissimilation of the intracellular 2-phosphoglycolate formed during the DNA repair of 3'-phosphoglycolate ends, a major class of DNA lesions induced by oxidative stress.</text>
</comment>
<dbReference type="PANTHER" id="PTHR43434:SF1">
    <property type="entry name" value="PHOSPHOGLYCOLATE PHOSPHATASE"/>
    <property type="match status" value="1"/>
</dbReference>
<dbReference type="SFLD" id="SFLDG01135">
    <property type="entry name" value="C1.5.6:_HAD__Beta-PGM__Phospha"/>
    <property type="match status" value="1"/>
</dbReference>
<dbReference type="GO" id="GO:0046295">
    <property type="term" value="P:glycolate biosynthetic process"/>
    <property type="evidence" value="ECO:0007669"/>
    <property type="project" value="UniProtKB-UniRule"/>
</dbReference>
<dbReference type="InterPro" id="IPR050155">
    <property type="entry name" value="HAD-like_hydrolase_sf"/>
</dbReference>
<protein>
    <recommendedName>
        <fullName evidence="5 11">Phosphoglycolate phosphatase</fullName>
        <shortName evidence="11">PGP</shortName>
        <shortName evidence="11">PGPase</shortName>
        <ecNumber evidence="5 11">3.1.3.18</ecNumber>
    </recommendedName>
</protein>
<dbReference type="InterPro" id="IPR023214">
    <property type="entry name" value="HAD_sf"/>
</dbReference>
<dbReference type="Gene3D" id="1.10.150.240">
    <property type="entry name" value="Putative phosphatase, domain 2"/>
    <property type="match status" value="1"/>
</dbReference>
<dbReference type="Gene3D" id="3.40.50.1000">
    <property type="entry name" value="HAD superfamily/HAD-like"/>
    <property type="match status" value="1"/>
</dbReference>
<organism evidence="12 13">
    <name type="scientific">Neisseria chenwenguii</name>
    <dbReference type="NCBI Taxonomy" id="1853278"/>
    <lineage>
        <taxon>Bacteria</taxon>
        <taxon>Pseudomonadati</taxon>
        <taxon>Pseudomonadota</taxon>
        <taxon>Betaproteobacteria</taxon>
        <taxon>Neisseriales</taxon>
        <taxon>Neisseriaceae</taxon>
        <taxon>Neisseria</taxon>
    </lineage>
</organism>
<evidence type="ECO:0000256" key="1">
    <source>
        <dbReference type="ARBA" id="ARBA00000830"/>
    </source>
</evidence>
<dbReference type="NCBIfam" id="TIGR01549">
    <property type="entry name" value="HAD-SF-IA-v1"/>
    <property type="match status" value="1"/>
</dbReference>
<comment type="cofactor">
    <cofactor evidence="2 11">
        <name>Mg(2+)</name>
        <dbReference type="ChEBI" id="CHEBI:18420"/>
    </cofactor>
</comment>
<dbReference type="EC" id="3.1.3.18" evidence="5 11"/>
<dbReference type="SFLD" id="SFLDG01129">
    <property type="entry name" value="C1.5:_HAD__Beta-PGM__Phosphata"/>
    <property type="match status" value="1"/>
</dbReference>
<dbReference type="GO" id="GO:0005975">
    <property type="term" value="P:carbohydrate metabolic process"/>
    <property type="evidence" value="ECO:0007669"/>
    <property type="project" value="InterPro"/>
</dbReference>
<accession>A0A220RYZ3</accession>
<dbReference type="GO" id="GO:0006281">
    <property type="term" value="P:DNA repair"/>
    <property type="evidence" value="ECO:0007669"/>
    <property type="project" value="TreeGrafter"/>
</dbReference>
<dbReference type="CDD" id="cd16417">
    <property type="entry name" value="HAD_PGPase"/>
    <property type="match status" value="1"/>
</dbReference>
<keyword evidence="13" id="KW-1185">Reference proteome</keyword>
<sequence length="239" mass="25649">MTTPTIEHVQAVAFDLDGTLCDSVPDLAAAAEAMRGHLGLAPLPAKVVESYVGDGLAPLVHRVITDSRNNEAQAEIWEKGFVFFMKYYRDHLSDFTRPYPETAAGLALLKSLGIPLVVITNKNEILAAELLKQLGLADYFSLILGGDSLPEKKPSPLPLVHAAEVLGIDTANMMMVGDSKNDILAAKAAGCLSVGVNFGYGDMTALSQDKATKPDWIIGSLPEIYENLQPQKDKADEAV</sequence>
<dbReference type="HAMAP" id="MF_00495">
    <property type="entry name" value="GPH_hydrolase_bact"/>
    <property type="match status" value="1"/>
</dbReference>
<evidence type="ECO:0000256" key="5">
    <source>
        <dbReference type="ARBA" id="ARBA00013078"/>
    </source>
</evidence>
<feature type="active site" description="Nucleophile" evidence="11">
    <location>
        <position position="15"/>
    </location>
</feature>
<dbReference type="SFLD" id="SFLDS00003">
    <property type="entry name" value="Haloacid_Dehalogenase"/>
    <property type="match status" value="1"/>
</dbReference>
<dbReference type="AlphaFoldDB" id="A0A220RYZ3"/>
<dbReference type="InterPro" id="IPR006439">
    <property type="entry name" value="HAD-SF_hydro_IA"/>
</dbReference>
<evidence type="ECO:0000256" key="4">
    <source>
        <dbReference type="ARBA" id="ARBA00006171"/>
    </source>
</evidence>
<dbReference type="InterPro" id="IPR023198">
    <property type="entry name" value="PGP-like_dom2"/>
</dbReference>
<dbReference type="EMBL" id="CP022278">
    <property type="protein sequence ID" value="ASK26373.1"/>
    <property type="molecule type" value="Genomic_DNA"/>
</dbReference>
<feature type="binding site" evidence="11">
    <location>
        <position position="15"/>
    </location>
    <ligand>
        <name>Mg(2+)</name>
        <dbReference type="ChEBI" id="CHEBI:18420"/>
    </ligand>
</feature>
<dbReference type="GO" id="GO:0005829">
    <property type="term" value="C:cytosol"/>
    <property type="evidence" value="ECO:0007669"/>
    <property type="project" value="TreeGrafter"/>
</dbReference>
<evidence type="ECO:0000256" key="11">
    <source>
        <dbReference type="HAMAP-Rule" id="MF_00495"/>
    </source>
</evidence>
<comment type="similarity">
    <text evidence="4 11">Belongs to the HAD-like hydrolase superfamily. CbbY/CbbZ/Gph/YieH family.</text>
</comment>
<evidence type="ECO:0000256" key="7">
    <source>
        <dbReference type="ARBA" id="ARBA00022801"/>
    </source>
</evidence>